<name>A0ABD3FY64_9STRA</name>
<dbReference type="Proteomes" id="UP001632037">
    <property type="component" value="Unassembled WGS sequence"/>
</dbReference>
<dbReference type="AlphaFoldDB" id="A0ABD3FY64"/>
<sequence length="105" mass="11833">MDVDWGLSRGSMEVKRHPRIENGVVLKMHCSTTVPLKLEVATRVYWRFFCLEHGELLDDGVVNVSTGTIARSFSLLLSFEDLTSKVLGKYTCQTHVKVTRSPLHG</sequence>
<reference evidence="1 2" key="1">
    <citation type="submission" date="2024-09" db="EMBL/GenBank/DDBJ databases">
        <title>Genome sequencing and assembly of Phytophthora oleae, isolate VK10A, causative agent of rot of olive drupes.</title>
        <authorList>
            <person name="Conti Taguali S."/>
            <person name="Riolo M."/>
            <person name="La Spada F."/>
            <person name="Cacciola S.O."/>
            <person name="Dionisio G."/>
        </authorList>
    </citation>
    <scope>NUCLEOTIDE SEQUENCE [LARGE SCALE GENOMIC DNA]</scope>
    <source>
        <strain evidence="1 2">VK10A</strain>
    </source>
</reference>
<evidence type="ECO:0000313" key="1">
    <source>
        <dbReference type="EMBL" id="KAL3670610.1"/>
    </source>
</evidence>
<organism evidence="1 2">
    <name type="scientific">Phytophthora oleae</name>
    <dbReference type="NCBI Taxonomy" id="2107226"/>
    <lineage>
        <taxon>Eukaryota</taxon>
        <taxon>Sar</taxon>
        <taxon>Stramenopiles</taxon>
        <taxon>Oomycota</taxon>
        <taxon>Peronosporomycetes</taxon>
        <taxon>Peronosporales</taxon>
        <taxon>Peronosporaceae</taxon>
        <taxon>Phytophthora</taxon>
    </lineage>
</organism>
<proteinExistence type="predicted"/>
<comment type="caution">
    <text evidence="1">The sequence shown here is derived from an EMBL/GenBank/DDBJ whole genome shotgun (WGS) entry which is preliminary data.</text>
</comment>
<gene>
    <name evidence="1" type="ORF">V7S43_003802</name>
</gene>
<evidence type="ECO:0000313" key="2">
    <source>
        <dbReference type="Proteomes" id="UP001632037"/>
    </source>
</evidence>
<dbReference type="EMBL" id="JBIMZQ010000006">
    <property type="protein sequence ID" value="KAL3670610.1"/>
    <property type="molecule type" value="Genomic_DNA"/>
</dbReference>
<accession>A0ABD3FY64</accession>
<protein>
    <recommendedName>
        <fullName evidence="3">Ig-like domain-containing protein</fullName>
    </recommendedName>
</protein>
<evidence type="ECO:0008006" key="3">
    <source>
        <dbReference type="Google" id="ProtNLM"/>
    </source>
</evidence>
<keyword evidence="2" id="KW-1185">Reference proteome</keyword>